<dbReference type="Gene3D" id="1.20.1550.10">
    <property type="entry name" value="DsbB-like"/>
    <property type="match status" value="1"/>
</dbReference>
<evidence type="ECO:0000256" key="3">
    <source>
        <dbReference type="ARBA" id="ARBA00022989"/>
    </source>
</evidence>
<keyword evidence="3 5" id="KW-1133">Transmembrane helix</keyword>
<dbReference type="KEGG" id="boz:DBV39_01055"/>
<dbReference type="Proteomes" id="UP000244571">
    <property type="component" value="Chromosome"/>
</dbReference>
<evidence type="ECO:0000256" key="1">
    <source>
        <dbReference type="ARBA" id="ARBA00004141"/>
    </source>
</evidence>
<feature type="transmembrane region" description="Helical" evidence="5">
    <location>
        <begin position="52"/>
        <end position="69"/>
    </location>
</feature>
<keyword evidence="2 5" id="KW-0812">Transmembrane</keyword>
<comment type="subcellular location">
    <subcellularLocation>
        <location evidence="1">Membrane</location>
        <topology evidence="1">Multi-pass membrane protein</topology>
    </subcellularLocation>
</comment>
<accession>A0A2R4XFF2</accession>
<evidence type="ECO:0000256" key="5">
    <source>
        <dbReference type="SAM" id="Phobius"/>
    </source>
</evidence>
<feature type="transmembrane region" description="Helical" evidence="5">
    <location>
        <begin position="76"/>
        <end position="97"/>
    </location>
</feature>
<dbReference type="Pfam" id="PF02600">
    <property type="entry name" value="DsbB"/>
    <property type="match status" value="1"/>
</dbReference>
<evidence type="ECO:0000313" key="7">
    <source>
        <dbReference type="Proteomes" id="UP000244571"/>
    </source>
</evidence>
<organism evidence="6 7">
    <name type="scientific">Orrella marina</name>
    <dbReference type="NCBI Taxonomy" id="2163011"/>
    <lineage>
        <taxon>Bacteria</taxon>
        <taxon>Pseudomonadati</taxon>
        <taxon>Pseudomonadota</taxon>
        <taxon>Betaproteobacteria</taxon>
        <taxon>Burkholderiales</taxon>
        <taxon>Alcaligenaceae</taxon>
        <taxon>Orrella</taxon>
    </lineage>
</organism>
<dbReference type="InterPro" id="IPR023380">
    <property type="entry name" value="DsbB-like_sf"/>
</dbReference>
<dbReference type="GO" id="GO:0006457">
    <property type="term" value="P:protein folding"/>
    <property type="evidence" value="ECO:0007669"/>
    <property type="project" value="InterPro"/>
</dbReference>
<dbReference type="SUPFAM" id="SSF158442">
    <property type="entry name" value="DsbB-like"/>
    <property type="match status" value="1"/>
</dbReference>
<dbReference type="EMBL" id="CP028901">
    <property type="protein sequence ID" value="AWB32537.1"/>
    <property type="molecule type" value="Genomic_DNA"/>
</dbReference>
<name>A0A2R4XFF2_9BURK</name>
<dbReference type="GO" id="GO:0016020">
    <property type="term" value="C:membrane"/>
    <property type="evidence" value="ECO:0007669"/>
    <property type="project" value="UniProtKB-SubCell"/>
</dbReference>
<keyword evidence="7" id="KW-1185">Reference proteome</keyword>
<sequence length="203" mass="21464">MQTVFSARSSSAHQAGISYWFNSLALAGICTALLGGFYFQLALGEIPCPLCMLQRVGLMLVGLGFAMNVRFGASAVHYAIVILSSIVGASVSVRQILLHIAPGDPGFGSAVFGYHMYTWGFVLFVASIIFSAVMLFIDRRKLDQADNDYGGASRGNAGSSRPVLTTVLIVLLLLLSAGNLVSDVLTCGAAICADDPAGYIFQR</sequence>
<dbReference type="AlphaFoldDB" id="A0A2R4XFF2"/>
<dbReference type="InterPro" id="IPR003752">
    <property type="entry name" value="DiS_bond_form_DsbB/BdbC"/>
</dbReference>
<feature type="transmembrane region" description="Helical" evidence="5">
    <location>
        <begin position="20"/>
        <end position="40"/>
    </location>
</feature>
<gene>
    <name evidence="6" type="ORF">DBV39_01055</name>
</gene>
<dbReference type="RefSeq" id="WP_108619978.1">
    <property type="nucleotide sequence ID" value="NZ_CP028901.1"/>
</dbReference>
<proteinExistence type="predicted"/>
<reference evidence="6 7" key="1">
    <citation type="submission" date="2018-04" db="EMBL/GenBank/DDBJ databases">
        <title>Bordetella sp. HZ20 isolated from seawater.</title>
        <authorList>
            <person name="Sun C."/>
        </authorList>
    </citation>
    <scope>NUCLEOTIDE SEQUENCE [LARGE SCALE GENOMIC DNA]</scope>
    <source>
        <strain evidence="6 7">HZ20</strain>
    </source>
</reference>
<dbReference type="OrthoDB" id="3711263at2"/>
<dbReference type="GO" id="GO:0015035">
    <property type="term" value="F:protein-disulfide reductase activity"/>
    <property type="evidence" value="ECO:0007669"/>
    <property type="project" value="InterPro"/>
</dbReference>
<evidence type="ECO:0000256" key="4">
    <source>
        <dbReference type="ARBA" id="ARBA00023136"/>
    </source>
</evidence>
<evidence type="ECO:0000313" key="6">
    <source>
        <dbReference type="EMBL" id="AWB32537.1"/>
    </source>
</evidence>
<keyword evidence="4 5" id="KW-0472">Membrane</keyword>
<protein>
    <submittedName>
        <fullName evidence="6">Disulfide bond formation protein DsbB</fullName>
    </submittedName>
</protein>
<feature type="transmembrane region" description="Helical" evidence="5">
    <location>
        <begin position="163"/>
        <end position="182"/>
    </location>
</feature>
<evidence type="ECO:0000256" key="2">
    <source>
        <dbReference type="ARBA" id="ARBA00022692"/>
    </source>
</evidence>
<feature type="transmembrane region" description="Helical" evidence="5">
    <location>
        <begin position="117"/>
        <end position="137"/>
    </location>
</feature>